<name>A0A4Q2DC52_9AGAR</name>
<sequence length="149" mass="16387">MIAASPMFLCKCLRQCKFPRLQLLNICTEIWLQLTECATFASEGIIAKERWWAILANLLATNECLPSLSAVGLSLNTEILDDFAVVQDDELDAVHRGMANIVAQEIDGLFSDAYTTRGVTVGTTGVLMMMPQYDGIMKDFGFGSGISFH</sequence>
<proteinExistence type="predicted"/>
<comment type="caution">
    <text evidence="1">The sequence shown here is derived from an EMBL/GenBank/DDBJ whole genome shotgun (WGS) entry which is preliminary data.</text>
</comment>
<evidence type="ECO:0000313" key="2">
    <source>
        <dbReference type="Proteomes" id="UP000290288"/>
    </source>
</evidence>
<protein>
    <submittedName>
        <fullName evidence="1">Uncharacterized protein</fullName>
    </submittedName>
</protein>
<dbReference type="EMBL" id="SDEE01000470">
    <property type="protein sequence ID" value="RXW16144.1"/>
    <property type="molecule type" value="Genomic_DNA"/>
</dbReference>
<evidence type="ECO:0000313" key="1">
    <source>
        <dbReference type="EMBL" id="RXW16144.1"/>
    </source>
</evidence>
<reference evidence="1 2" key="1">
    <citation type="submission" date="2019-01" db="EMBL/GenBank/DDBJ databases">
        <title>Draft genome sequence of Psathyrella aberdarensis IHI B618.</title>
        <authorList>
            <person name="Buettner E."/>
            <person name="Kellner H."/>
        </authorList>
    </citation>
    <scope>NUCLEOTIDE SEQUENCE [LARGE SCALE GENOMIC DNA]</scope>
    <source>
        <strain evidence="1 2">IHI B618</strain>
    </source>
</reference>
<keyword evidence="2" id="KW-1185">Reference proteome</keyword>
<organism evidence="1 2">
    <name type="scientific">Candolleomyces aberdarensis</name>
    <dbReference type="NCBI Taxonomy" id="2316362"/>
    <lineage>
        <taxon>Eukaryota</taxon>
        <taxon>Fungi</taxon>
        <taxon>Dikarya</taxon>
        <taxon>Basidiomycota</taxon>
        <taxon>Agaricomycotina</taxon>
        <taxon>Agaricomycetes</taxon>
        <taxon>Agaricomycetidae</taxon>
        <taxon>Agaricales</taxon>
        <taxon>Agaricineae</taxon>
        <taxon>Psathyrellaceae</taxon>
        <taxon>Candolleomyces</taxon>
    </lineage>
</organism>
<accession>A0A4Q2DC52</accession>
<dbReference type="AlphaFoldDB" id="A0A4Q2DC52"/>
<dbReference type="Proteomes" id="UP000290288">
    <property type="component" value="Unassembled WGS sequence"/>
</dbReference>
<gene>
    <name evidence="1" type="ORF">EST38_g9715</name>
</gene>